<dbReference type="PROSITE" id="PS50089">
    <property type="entry name" value="ZF_RING_2"/>
    <property type="match status" value="1"/>
</dbReference>
<dbReference type="InterPro" id="IPR013083">
    <property type="entry name" value="Znf_RING/FYVE/PHD"/>
</dbReference>
<dbReference type="SMART" id="SM00184">
    <property type="entry name" value="RING"/>
    <property type="match status" value="1"/>
</dbReference>
<evidence type="ECO:0000313" key="7">
    <source>
        <dbReference type="EMBL" id="KAG0450497.1"/>
    </source>
</evidence>
<evidence type="ECO:0000313" key="8">
    <source>
        <dbReference type="Proteomes" id="UP000639772"/>
    </source>
</evidence>
<dbReference type="PANTHER" id="PTHR47662">
    <property type="entry name" value="RING-TYPE DOMAIN-CONTAINING PROTEIN"/>
    <property type="match status" value="1"/>
</dbReference>
<dbReference type="EMBL" id="JADCNM010000122">
    <property type="protein sequence ID" value="KAG0450497.1"/>
    <property type="molecule type" value="Genomic_DNA"/>
</dbReference>
<feature type="transmembrane region" description="Helical" evidence="5">
    <location>
        <begin position="6"/>
        <end position="25"/>
    </location>
</feature>
<sequence>MELPNLLPSALNSMLIACWFIYASLNRFIRNFDRGFSILDADRTSVSRHRETMGEQVKCVICLSGIREGDEIRKPRCSHLFHRSCLDRWIEQRRVDCPLCRGPLVSMDVKEKIEEEEYSEDSTLPLLAFVQSEWWSRCVVLVEEGFDGGFPLKLL</sequence>
<evidence type="ECO:0000256" key="5">
    <source>
        <dbReference type="SAM" id="Phobius"/>
    </source>
</evidence>
<keyword evidence="5" id="KW-1133">Transmembrane helix</keyword>
<dbReference type="OrthoDB" id="785686at2759"/>
<keyword evidence="2 4" id="KW-0863">Zinc-finger</keyword>
<proteinExistence type="predicted"/>
<dbReference type="InterPro" id="IPR011016">
    <property type="entry name" value="Znf_RING-CH"/>
</dbReference>
<name>A0A835PF24_VANPL</name>
<dbReference type="InterPro" id="IPR001841">
    <property type="entry name" value="Znf_RING"/>
</dbReference>
<protein>
    <recommendedName>
        <fullName evidence="6">RING-type domain-containing protein</fullName>
    </recommendedName>
</protein>
<dbReference type="AlphaFoldDB" id="A0A835PF24"/>
<evidence type="ECO:0000256" key="3">
    <source>
        <dbReference type="ARBA" id="ARBA00022833"/>
    </source>
</evidence>
<evidence type="ECO:0000256" key="2">
    <source>
        <dbReference type="ARBA" id="ARBA00022771"/>
    </source>
</evidence>
<organism evidence="7 8">
    <name type="scientific">Vanilla planifolia</name>
    <name type="common">Vanilla</name>
    <dbReference type="NCBI Taxonomy" id="51239"/>
    <lineage>
        <taxon>Eukaryota</taxon>
        <taxon>Viridiplantae</taxon>
        <taxon>Streptophyta</taxon>
        <taxon>Embryophyta</taxon>
        <taxon>Tracheophyta</taxon>
        <taxon>Spermatophyta</taxon>
        <taxon>Magnoliopsida</taxon>
        <taxon>Liliopsida</taxon>
        <taxon>Asparagales</taxon>
        <taxon>Orchidaceae</taxon>
        <taxon>Vanilloideae</taxon>
        <taxon>Vanilleae</taxon>
        <taxon>Vanilla</taxon>
    </lineage>
</organism>
<evidence type="ECO:0000256" key="4">
    <source>
        <dbReference type="PROSITE-ProRule" id="PRU00175"/>
    </source>
</evidence>
<dbReference type="SUPFAM" id="SSF57850">
    <property type="entry name" value="RING/U-box"/>
    <property type="match status" value="1"/>
</dbReference>
<comment type="caution">
    <text evidence="7">The sequence shown here is derived from an EMBL/GenBank/DDBJ whole genome shotgun (WGS) entry which is preliminary data.</text>
</comment>
<dbReference type="GO" id="GO:0008270">
    <property type="term" value="F:zinc ion binding"/>
    <property type="evidence" value="ECO:0007669"/>
    <property type="project" value="UniProtKB-KW"/>
</dbReference>
<keyword evidence="3" id="KW-0862">Zinc</keyword>
<keyword evidence="1" id="KW-0479">Metal-binding</keyword>
<keyword evidence="5" id="KW-0472">Membrane</keyword>
<keyword evidence="5" id="KW-0812">Transmembrane</keyword>
<reference evidence="7 8" key="1">
    <citation type="journal article" date="2020" name="Nat. Food">
        <title>A phased Vanilla planifolia genome enables genetic improvement of flavour and production.</title>
        <authorList>
            <person name="Hasing T."/>
            <person name="Tang H."/>
            <person name="Brym M."/>
            <person name="Khazi F."/>
            <person name="Huang T."/>
            <person name="Chambers A.H."/>
        </authorList>
    </citation>
    <scope>NUCLEOTIDE SEQUENCE [LARGE SCALE GENOMIC DNA]</scope>
    <source>
        <tissue evidence="7">Leaf</tissue>
    </source>
</reference>
<accession>A0A835PF24</accession>
<feature type="domain" description="RING-type" evidence="6">
    <location>
        <begin position="59"/>
        <end position="101"/>
    </location>
</feature>
<evidence type="ECO:0000256" key="1">
    <source>
        <dbReference type="ARBA" id="ARBA00022723"/>
    </source>
</evidence>
<dbReference type="SMART" id="SM00744">
    <property type="entry name" value="RINGv"/>
    <property type="match status" value="1"/>
</dbReference>
<dbReference type="Proteomes" id="UP000639772">
    <property type="component" value="Unassembled WGS sequence"/>
</dbReference>
<dbReference type="Pfam" id="PF13639">
    <property type="entry name" value="zf-RING_2"/>
    <property type="match status" value="1"/>
</dbReference>
<gene>
    <name evidence="7" type="ORF">HPP92_026726</name>
</gene>
<dbReference type="PANTHER" id="PTHR47662:SF1">
    <property type="entry name" value="RING-TYPE DOMAIN-CONTAINING PROTEIN"/>
    <property type="match status" value="1"/>
</dbReference>
<dbReference type="Gene3D" id="3.30.40.10">
    <property type="entry name" value="Zinc/RING finger domain, C3HC4 (zinc finger)"/>
    <property type="match status" value="1"/>
</dbReference>
<evidence type="ECO:0000259" key="6">
    <source>
        <dbReference type="PROSITE" id="PS50089"/>
    </source>
</evidence>